<dbReference type="InterPro" id="IPR036975">
    <property type="entry name" value="Importin-a_IBB_sf"/>
</dbReference>
<name>A0A8K1FCP4_PYTOL</name>
<keyword evidence="9" id="KW-1185">Reference proteome</keyword>
<dbReference type="EMBL" id="SPLM01000144">
    <property type="protein sequence ID" value="TMW57421.1"/>
    <property type="molecule type" value="Genomic_DNA"/>
</dbReference>
<dbReference type="SMART" id="SM00185">
    <property type="entry name" value="ARM"/>
    <property type="match status" value="8"/>
</dbReference>
<dbReference type="Pfam" id="PF00514">
    <property type="entry name" value="Arm"/>
    <property type="match status" value="8"/>
</dbReference>
<dbReference type="AlphaFoldDB" id="A0A8K1FCP4"/>
<evidence type="ECO:0000256" key="6">
    <source>
        <dbReference type="PROSITE-ProRule" id="PRU00259"/>
    </source>
</evidence>
<dbReference type="FunFam" id="1.25.10.10:FF:000021">
    <property type="entry name" value="Importin subunit alpha"/>
    <property type="match status" value="1"/>
</dbReference>
<proteinExistence type="inferred from homology"/>
<accession>A0A8K1FCP4</accession>
<dbReference type="Gene3D" id="1.25.10.10">
    <property type="entry name" value="Leucine-rich Repeat Variant"/>
    <property type="match status" value="1"/>
</dbReference>
<keyword evidence="3" id="KW-0677">Repeat</keyword>
<comment type="similarity">
    <text evidence="1 5">Belongs to the importin alpha family.</text>
</comment>
<dbReference type="SUPFAM" id="SSF48371">
    <property type="entry name" value="ARM repeat"/>
    <property type="match status" value="1"/>
</dbReference>
<dbReference type="Pfam" id="PF01749">
    <property type="entry name" value="IBB"/>
    <property type="match status" value="1"/>
</dbReference>
<dbReference type="InterPro" id="IPR011989">
    <property type="entry name" value="ARM-like"/>
</dbReference>
<protein>
    <recommendedName>
        <fullName evidence="5">Importin subunit alpha</fullName>
    </recommendedName>
</protein>
<dbReference type="InterPro" id="IPR016024">
    <property type="entry name" value="ARM-type_fold"/>
</dbReference>
<evidence type="ECO:0000256" key="5">
    <source>
        <dbReference type="PIRNR" id="PIRNR005673"/>
    </source>
</evidence>
<dbReference type="OrthoDB" id="29145at2759"/>
<dbReference type="GO" id="GO:0061608">
    <property type="term" value="F:nuclear import signal receptor activity"/>
    <property type="evidence" value="ECO:0007669"/>
    <property type="project" value="InterPro"/>
</dbReference>
<dbReference type="InterPro" id="IPR024931">
    <property type="entry name" value="Importin_alpha"/>
</dbReference>
<gene>
    <name evidence="8" type="ORF">Poli38472_003346</name>
</gene>
<evidence type="ECO:0000256" key="3">
    <source>
        <dbReference type="ARBA" id="ARBA00022737"/>
    </source>
</evidence>
<dbReference type="InterPro" id="IPR032413">
    <property type="entry name" value="Arm_3"/>
</dbReference>
<dbReference type="GO" id="GO:0006606">
    <property type="term" value="P:protein import into nucleus"/>
    <property type="evidence" value="ECO:0007669"/>
    <property type="project" value="InterPro"/>
</dbReference>
<dbReference type="PROSITE" id="PS50176">
    <property type="entry name" value="ARM_REPEAT"/>
    <property type="match status" value="2"/>
</dbReference>
<comment type="caution">
    <text evidence="8">The sequence shown here is derived from an EMBL/GenBank/DDBJ whole genome shotgun (WGS) entry which is preliminary data.</text>
</comment>
<dbReference type="GO" id="GO:0005737">
    <property type="term" value="C:cytoplasm"/>
    <property type="evidence" value="ECO:0007669"/>
    <property type="project" value="InterPro"/>
</dbReference>
<keyword evidence="4 5" id="KW-0653">Protein transport</keyword>
<dbReference type="PIRSF" id="PIRSF005673">
    <property type="entry name" value="Importin_alpha"/>
    <property type="match status" value="1"/>
</dbReference>
<evidence type="ECO:0000256" key="4">
    <source>
        <dbReference type="ARBA" id="ARBA00022927"/>
    </source>
</evidence>
<dbReference type="InterPro" id="IPR002652">
    <property type="entry name" value="Importin-a_IBB"/>
</dbReference>
<dbReference type="Pfam" id="PF16186">
    <property type="entry name" value="Arm_3"/>
    <property type="match status" value="1"/>
</dbReference>
<dbReference type="Gene3D" id="1.20.5.690">
    <property type="entry name" value="Importin-alpha, importin-beta-binding domain"/>
    <property type="match status" value="1"/>
</dbReference>
<dbReference type="PANTHER" id="PTHR23316">
    <property type="entry name" value="IMPORTIN ALPHA"/>
    <property type="match status" value="1"/>
</dbReference>
<evidence type="ECO:0000313" key="9">
    <source>
        <dbReference type="Proteomes" id="UP000794436"/>
    </source>
</evidence>
<sequence length="534" mass="58508">MSFPGGKAPERKNYFKKTIDADEIRRRRSETTVQIRKTVKEDRLNQRRRMGGADGMGMVAAGGAAGENLEMSLSQRLSELPLMVQGVHATEREVQLDAVTKFRKLLSIERNPPIKEVISTGVVPIFVQFLQRDDFPELQFEAAWALTNIASGTSDDTAVVINHGAVPIFVKLLLSTNDDVREQAVWALGNIAGDSVECRDMVLRCGALRPLLGQLTENAKPTMLRNATWTLSNFCRGRPQPQFELVQPALPTLGQLIYTNDEEVLTDACWALSYLSDGTNEKIQAVIEAGVCRRIVELLMHHSPSVQTPALRTIGNIVTGDDLQTQVIINLQALPCLRALLDSPKKGIRKETCWTLSNITAGNQNQIQRVIEEGIFPSLISFLSTAEFDIRKEAAWAVSNATSGGSAEQIMYLVEQGCIKPLCDLLAASDAKVVIVALEGLENVLRVGEGQKGVGEFNPMATLVDEAEGVPKIQALQFHANEDIYQKSLKIVETYFQGEEEVEQPLAPTVDASAQQFTFGATGGQPSVFQFGGN</sequence>
<evidence type="ECO:0000256" key="2">
    <source>
        <dbReference type="ARBA" id="ARBA00022448"/>
    </source>
</evidence>
<evidence type="ECO:0000259" key="7">
    <source>
        <dbReference type="PROSITE" id="PS51214"/>
    </source>
</evidence>
<feature type="repeat" description="ARM" evidence="6">
    <location>
        <begin position="121"/>
        <end position="164"/>
    </location>
</feature>
<organism evidence="8 9">
    <name type="scientific">Pythium oligandrum</name>
    <name type="common">Mycoparasitic fungus</name>
    <dbReference type="NCBI Taxonomy" id="41045"/>
    <lineage>
        <taxon>Eukaryota</taxon>
        <taxon>Sar</taxon>
        <taxon>Stramenopiles</taxon>
        <taxon>Oomycota</taxon>
        <taxon>Peronosporomycetes</taxon>
        <taxon>Pythiales</taxon>
        <taxon>Pythiaceae</taxon>
        <taxon>Pythium</taxon>
    </lineage>
</organism>
<feature type="repeat" description="ARM" evidence="6">
    <location>
        <begin position="164"/>
        <end position="192"/>
    </location>
</feature>
<feature type="domain" description="IBB" evidence="7">
    <location>
        <begin position="1"/>
        <end position="57"/>
    </location>
</feature>
<keyword evidence="2 5" id="KW-0813">Transport</keyword>
<dbReference type="Proteomes" id="UP000794436">
    <property type="component" value="Unassembled WGS sequence"/>
</dbReference>
<dbReference type="InterPro" id="IPR000225">
    <property type="entry name" value="Armadillo"/>
</dbReference>
<dbReference type="PROSITE" id="PS51214">
    <property type="entry name" value="IBB"/>
    <property type="match status" value="1"/>
</dbReference>
<evidence type="ECO:0000313" key="8">
    <source>
        <dbReference type="EMBL" id="TMW57421.1"/>
    </source>
</evidence>
<dbReference type="GO" id="GO:0005634">
    <property type="term" value="C:nucleus"/>
    <property type="evidence" value="ECO:0007669"/>
    <property type="project" value="UniProtKB-ARBA"/>
</dbReference>
<reference evidence="8" key="1">
    <citation type="submission" date="2019-03" db="EMBL/GenBank/DDBJ databases">
        <title>Long read genome sequence of the mycoparasitic Pythium oligandrum ATCC 38472 isolated from sugarbeet rhizosphere.</title>
        <authorList>
            <person name="Gaulin E."/>
        </authorList>
    </citation>
    <scope>NUCLEOTIDE SEQUENCE</scope>
    <source>
        <strain evidence="8">ATCC 38472_TT</strain>
    </source>
</reference>
<evidence type="ECO:0000256" key="1">
    <source>
        <dbReference type="ARBA" id="ARBA00010394"/>
    </source>
</evidence>